<dbReference type="SUPFAM" id="SSF50129">
    <property type="entry name" value="GroES-like"/>
    <property type="match status" value="1"/>
</dbReference>
<dbReference type="SUPFAM" id="SSF51735">
    <property type="entry name" value="NAD(P)-binding Rossmann-fold domains"/>
    <property type="match status" value="1"/>
</dbReference>
<feature type="domain" description="Enoyl reductase (ER)" evidence="6">
    <location>
        <begin position="10"/>
        <end position="352"/>
    </location>
</feature>
<sequence length="357" mass="38786">MQALIKPDRGPGLALTEVPEPAPGVGEVKIKVLYAGLCGTDLHILSWDDFAAEHVSPGQVIGHEFFGTIVELGEGVEQDDRADVLRVGDHVSVEGHVVCGRCRNCRGGRHHMCIRTSSIGVDRDGAFATYVTVPAHNVWVQPAEIDPELGAIFDPFGNAVHTAFQYPLTGEDVLITGAGPIGIMSALIARHAGARHVVLTDISDDRLALARTAFAGFGAVELVNTTRDTLEAVQRRLRMREGFDVAFEMSGSPVAMDSIINNLTHGGKIAMLGLPARTYEIDWNRVITRMFTIKGVYGREMFDTWYTATTILLSSEPLREALRTLITHRFPAENWRDAFDAAASGAAGKVLIDWSNS</sequence>
<dbReference type="InterPro" id="IPR036291">
    <property type="entry name" value="NAD(P)-bd_dom_sf"/>
</dbReference>
<evidence type="ECO:0000256" key="5">
    <source>
        <dbReference type="RuleBase" id="RU361277"/>
    </source>
</evidence>
<dbReference type="Gene3D" id="3.40.50.720">
    <property type="entry name" value="NAD(P)-binding Rossmann-like Domain"/>
    <property type="match status" value="1"/>
</dbReference>
<dbReference type="InterPro" id="IPR013154">
    <property type="entry name" value="ADH-like_N"/>
</dbReference>
<gene>
    <name evidence="7" type="primary">tdh</name>
    <name evidence="7" type="ORF">JVW63_04755</name>
</gene>
<keyword evidence="3 5" id="KW-0862">Zinc</keyword>
<comment type="caution">
    <text evidence="7">The sequence shown here is derived from an EMBL/GenBank/DDBJ whole genome shotgun (WGS) entry which is preliminary data.</text>
</comment>
<protein>
    <submittedName>
        <fullName evidence="7">L-threonine 3-dehydrogenase</fullName>
        <ecNumber evidence="7">1.1.1.103</ecNumber>
    </submittedName>
</protein>
<dbReference type="InterPro" id="IPR050129">
    <property type="entry name" value="Zn_alcohol_dh"/>
</dbReference>
<dbReference type="EC" id="1.1.1.103" evidence="7"/>
<dbReference type="SMART" id="SM00829">
    <property type="entry name" value="PKS_ER"/>
    <property type="match status" value="1"/>
</dbReference>
<dbReference type="InterPro" id="IPR013149">
    <property type="entry name" value="ADH-like_C"/>
</dbReference>
<dbReference type="InterPro" id="IPR020843">
    <property type="entry name" value="ER"/>
</dbReference>
<evidence type="ECO:0000313" key="7">
    <source>
        <dbReference type="EMBL" id="MBM9433010.1"/>
    </source>
</evidence>
<evidence type="ECO:0000256" key="3">
    <source>
        <dbReference type="ARBA" id="ARBA00022833"/>
    </source>
</evidence>
<keyword evidence="2 5" id="KW-0479">Metal-binding</keyword>
<dbReference type="InterPro" id="IPR011032">
    <property type="entry name" value="GroES-like_sf"/>
</dbReference>
<comment type="cofactor">
    <cofactor evidence="1 5">
        <name>Zn(2+)</name>
        <dbReference type="ChEBI" id="CHEBI:29105"/>
    </cofactor>
</comment>
<dbReference type="Gene3D" id="3.90.180.10">
    <property type="entry name" value="Medium-chain alcohol dehydrogenases, catalytic domain"/>
    <property type="match status" value="1"/>
</dbReference>
<dbReference type="Proteomes" id="UP000705983">
    <property type="component" value="Unassembled WGS sequence"/>
</dbReference>
<accession>A0ABS2TEC7</accession>
<evidence type="ECO:0000259" key="6">
    <source>
        <dbReference type="SMART" id="SM00829"/>
    </source>
</evidence>
<evidence type="ECO:0000256" key="1">
    <source>
        <dbReference type="ARBA" id="ARBA00001947"/>
    </source>
</evidence>
<reference evidence="8" key="1">
    <citation type="submission" date="2021-02" db="EMBL/GenBank/DDBJ databases">
        <title>Leucobacter sp. CX169.</title>
        <authorList>
            <person name="Cheng Y."/>
        </authorList>
    </citation>
    <scope>NUCLEOTIDE SEQUENCE [LARGE SCALE GENOMIC DNA]</scope>
    <source>
        <strain evidence="8">JY899</strain>
    </source>
</reference>
<dbReference type="NCBIfam" id="NF003808">
    <property type="entry name" value="PRK05396.1"/>
    <property type="match status" value="1"/>
</dbReference>
<proteinExistence type="inferred from homology"/>
<dbReference type="GO" id="GO:0008743">
    <property type="term" value="F:L-threonine 3-dehydrogenase activity"/>
    <property type="evidence" value="ECO:0007669"/>
    <property type="project" value="UniProtKB-EC"/>
</dbReference>
<dbReference type="PANTHER" id="PTHR43401:SF2">
    <property type="entry name" value="L-THREONINE 3-DEHYDROGENASE"/>
    <property type="match status" value="1"/>
</dbReference>
<dbReference type="PROSITE" id="PS00059">
    <property type="entry name" value="ADH_ZINC"/>
    <property type="match status" value="1"/>
</dbReference>
<evidence type="ECO:0000256" key="4">
    <source>
        <dbReference type="ARBA" id="ARBA00023002"/>
    </source>
</evidence>
<dbReference type="Pfam" id="PF00107">
    <property type="entry name" value="ADH_zinc_N"/>
    <property type="match status" value="1"/>
</dbReference>
<evidence type="ECO:0000313" key="8">
    <source>
        <dbReference type="Proteomes" id="UP000705983"/>
    </source>
</evidence>
<organism evidence="7 8">
    <name type="scientific">Flaviflexus equikiangi</name>
    <dbReference type="NCBI Taxonomy" id="2758573"/>
    <lineage>
        <taxon>Bacteria</taxon>
        <taxon>Bacillati</taxon>
        <taxon>Actinomycetota</taxon>
        <taxon>Actinomycetes</taxon>
        <taxon>Actinomycetales</taxon>
        <taxon>Actinomycetaceae</taxon>
        <taxon>Flaviflexus</taxon>
    </lineage>
</organism>
<evidence type="ECO:0000256" key="2">
    <source>
        <dbReference type="ARBA" id="ARBA00022723"/>
    </source>
</evidence>
<comment type="similarity">
    <text evidence="5">Belongs to the zinc-containing alcohol dehydrogenase family.</text>
</comment>
<dbReference type="Pfam" id="PF08240">
    <property type="entry name" value="ADH_N"/>
    <property type="match status" value="1"/>
</dbReference>
<dbReference type="RefSeq" id="WP_182170371.1">
    <property type="nucleotide sequence ID" value="NZ_CP059676.1"/>
</dbReference>
<dbReference type="InterPro" id="IPR002328">
    <property type="entry name" value="ADH_Zn_CS"/>
</dbReference>
<keyword evidence="8" id="KW-1185">Reference proteome</keyword>
<dbReference type="EMBL" id="JAFFJS010000002">
    <property type="protein sequence ID" value="MBM9433010.1"/>
    <property type="molecule type" value="Genomic_DNA"/>
</dbReference>
<keyword evidence="4 7" id="KW-0560">Oxidoreductase</keyword>
<dbReference type="PANTHER" id="PTHR43401">
    <property type="entry name" value="L-THREONINE 3-DEHYDROGENASE"/>
    <property type="match status" value="1"/>
</dbReference>
<name>A0ABS2TEC7_9ACTO</name>